<proteinExistence type="predicted"/>
<accession>A0A397SQL2</accession>
<dbReference type="Gene3D" id="3.80.10.10">
    <property type="entry name" value="Ribonuclease Inhibitor"/>
    <property type="match status" value="1"/>
</dbReference>
<evidence type="ECO:0008006" key="3">
    <source>
        <dbReference type="Google" id="ProtNLM"/>
    </source>
</evidence>
<dbReference type="EMBL" id="QKYT01000445">
    <property type="protein sequence ID" value="RIA85131.1"/>
    <property type="molecule type" value="Genomic_DNA"/>
</dbReference>
<evidence type="ECO:0000313" key="2">
    <source>
        <dbReference type="Proteomes" id="UP000265703"/>
    </source>
</evidence>
<keyword evidence="2" id="KW-1185">Reference proteome</keyword>
<organism evidence="1 2">
    <name type="scientific">Glomus cerebriforme</name>
    <dbReference type="NCBI Taxonomy" id="658196"/>
    <lineage>
        <taxon>Eukaryota</taxon>
        <taxon>Fungi</taxon>
        <taxon>Fungi incertae sedis</taxon>
        <taxon>Mucoromycota</taxon>
        <taxon>Glomeromycotina</taxon>
        <taxon>Glomeromycetes</taxon>
        <taxon>Glomerales</taxon>
        <taxon>Glomeraceae</taxon>
        <taxon>Glomus</taxon>
    </lineage>
</organism>
<gene>
    <name evidence="1" type="ORF">C1645_831246</name>
</gene>
<dbReference type="OrthoDB" id="3010419at2759"/>
<protein>
    <recommendedName>
        <fullName evidence="3">F-box domain-containing protein</fullName>
    </recommendedName>
</protein>
<sequence>MFKLNKDVLFLIFEELQDNKKFLYSCLRVNKTWCETIVPILWKYPTGKYSEPSKTAPGFWINNDDNYLSKYQKNVLFYVILLHLSEESRNYLENRGFKLFGEEYREPSFNYIRFWRHLNLHILEIMLNFVKIDDKSIVREEILKLFVNRNTKFISLTISSLFDPQKCHIPGANQCLSELESFYCNDNSNEKALEQLSKICHKIKRIRLIIIKQHSINSRIVKLIKAQRNLNDVQLICRNYNDYQSSLRYRETLEETLIKNANTIRYLRISWLPITNILSCFVNLINLDIEAIVDSKTNWINLKNVVSLPYLKVLKANQIPLKLLTNIIESTKGYLTEISILNIRDDKKYILQKITQYCPNLKYLKILLMSNFFLELENLLLNCKNLQGLVFLINGFGESCWDNLFKILIESSPINLFKFKFRSDFISLNVDFLESFFDNWKDRPPMFLHFDTNNNNHSRNLELQRQRRKKIKNLGNLYKKKGIIKHCLHNDTLLGDFEWI</sequence>
<reference evidence="1 2" key="1">
    <citation type="submission" date="2018-06" db="EMBL/GenBank/DDBJ databases">
        <title>Comparative genomics reveals the genomic features of Rhizophagus irregularis, R. cerebriforme, R. diaphanum and Gigaspora rosea, and their symbiotic lifestyle signature.</title>
        <authorList>
            <person name="Morin E."/>
            <person name="San Clemente H."/>
            <person name="Chen E.C.H."/>
            <person name="De La Providencia I."/>
            <person name="Hainaut M."/>
            <person name="Kuo A."/>
            <person name="Kohler A."/>
            <person name="Murat C."/>
            <person name="Tang N."/>
            <person name="Roy S."/>
            <person name="Loubradou J."/>
            <person name="Henrissat B."/>
            <person name="Grigoriev I.V."/>
            <person name="Corradi N."/>
            <person name="Roux C."/>
            <person name="Martin F.M."/>
        </authorList>
    </citation>
    <scope>NUCLEOTIDE SEQUENCE [LARGE SCALE GENOMIC DNA]</scope>
    <source>
        <strain evidence="1 2">DAOM 227022</strain>
    </source>
</reference>
<name>A0A397SQL2_9GLOM</name>
<dbReference type="Proteomes" id="UP000265703">
    <property type="component" value="Unassembled WGS sequence"/>
</dbReference>
<dbReference type="InterPro" id="IPR032675">
    <property type="entry name" value="LRR_dom_sf"/>
</dbReference>
<comment type="caution">
    <text evidence="1">The sequence shown here is derived from an EMBL/GenBank/DDBJ whole genome shotgun (WGS) entry which is preliminary data.</text>
</comment>
<evidence type="ECO:0000313" key="1">
    <source>
        <dbReference type="EMBL" id="RIA85131.1"/>
    </source>
</evidence>
<dbReference type="AlphaFoldDB" id="A0A397SQL2"/>